<evidence type="ECO:0000256" key="1">
    <source>
        <dbReference type="SAM" id="Phobius"/>
    </source>
</evidence>
<gene>
    <name evidence="2" type="ORF">KUF71_022847</name>
</gene>
<feature type="transmembrane region" description="Helical" evidence="1">
    <location>
        <begin position="266"/>
        <end position="285"/>
    </location>
</feature>
<proteinExistence type="predicted"/>
<evidence type="ECO:0000313" key="2">
    <source>
        <dbReference type="EMBL" id="KAK3913379.1"/>
    </source>
</evidence>
<feature type="non-terminal residue" evidence="2">
    <location>
        <position position="1"/>
    </location>
</feature>
<keyword evidence="3" id="KW-1185">Reference proteome</keyword>
<organism evidence="2 3">
    <name type="scientific">Frankliniella fusca</name>
    <dbReference type="NCBI Taxonomy" id="407009"/>
    <lineage>
        <taxon>Eukaryota</taxon>
        <taxon>Metazoa</taxon>
        <taxon>Ecdysozoa</taxon>
        <taxon>Arthropoda</taxon>
        <taxon>Hexapoda</taxon>
        <taxon>Insecta</taxon>
        <taxon>Pterygota</taxon>
        <taxon>Neoptera</taxon>
        <taxon>Paraneoptera</taxon>
        <taxon>Thysanoptera</taxon>
        <taxon>Terebrantia</taxon>
        <taxon>Thripoidea</taxon>
        <taxon>Thripidae</taxon>
        <taxon>Frankliniella</taxon>
    </lineage>
</organism>
<feature type="transmembrane region" description="Helical" evidence="1">
    <location>
        <begin position="305"/>
        <end position="323"/>
    </location>
</feature>
<dbReference type="AlphaFoldDB" id="A0AAE1H263"/>
<sequence>MLITVKNSRGDAASVARRAPAPQGRARLLALLPNTEAPKEDQERHHPLLWNVFGRSQRPCHQYLGMVHVVLKVVCPQQRPTAVPQLGQTTASAVLYEAFVDLVPSQLLHLIEDSAIHVMSAGVDLLEGVADDVQALVKALGETGQPSRCRRRARTRTRTLFPERRLATALFPERFRSATAPIGKRSSSAQLFLERSSATALFPERSPDSSARALSPERSSVTALLSPDQASRSTATATSLHVRTLRARYQHVLDAVKVNNRVYGGLQLIALPSMLAEAVVCLYAWLVLRVFSRNGPADWTYGPTWIGVGGIATVLKILFICYIGEQASTKYPLDYECSPRLRHQLPRRFGAILIHLAESSIKQEWLGFVFF</sequence>
<comment type="caution">
    <text evidence="2">The sequence shown here is derived from an EMBL/GenBank/DDBJ whole genome shotgun (WGS) entry which is preliminary data.</text>
</comment>
<reference evidence="2" key="2">
    <citation type="journal article" date="2023" name="BMC Genomics">
        <title>Pest status, molecular evolution, and epigenetic factors derived from the genome assembly of Frankliniella fusca, a thysanopteran phytovirus vector.</title>
        <authorList>
            <person name="Catto M.A."/>
            <person name="Labadie P.E."/>
            <person name="Jacobson A.L."/>
            <person name="Kennedy G.G."/>
            <person name="Srinivasan R."/>
            <person name="Hunt B.G."/>
        </authorList>
    </citation>
    <scope>NUCLEOTIDE SEQUENCE</scope>
    <source>
        <strain evidence="2">PL_HMW_Pooled</strain>
    </source>
</reference>
<keyword evidence="1" id="KW-0812">Transmembrane</keyword>
<evidence type="ECO:0000313" key="3">
    <source>
        <dbReference type="Proteomes" id="UP001219518"/>
    </source>
</evidence>
<dbReference type="EMBL" id="JAHWGI010000321">
    <property type="protein sequence ID" value="KAK3913379.1"/>
    <property type="molecule type" value="Genomic_DNA"/>
</dbReference>
<keyword evidence="1" id="KW-0472">Membrane</keyword>
<protein>
    <submittedName>
        <fullName evidence="2">Mycosin-1</fullName>
    </submittedName>
</protein>
<name>A0AAE1H263_9NEOP</name>
<accession>A0AAE1H263</accession>
<reference evidence="2" key="1">
    <citation type="submission" date="2021-07" db="EMBL/GenBank/DDBJ databases">
        <authorList>
            <person name="Catto M.A."/>
            <person name="Jacobson A."/>
            <person name="Kennedy G."/>
            <person name="Labadie P."/>
            <person name="Hunt B.G."/>
            <person name="Srinivasan R."/>
        </authorList>
    </citation>
    <scope>NUCLEOTIDE SEQUENCE</scope>
    <source>
        <strain evidence="2">PL_HMW_Pooled</strain>
        <tissue evidence="2">Head</tissue>
    </source>
</reference>
<keyword evidence="1" id="KW-1133">Transmembrane helix</keyword>
<dbReference type="Proteomes" id="UP001219518">
    <property type="component" value="Unassembled WGS sequence"/>
</dbReference>